<dbReference type="HOGENOM" id="CLU_2689264_0_0_1"/>
<reference evidence="3" key="2">
    <citation type="submission" date="2015-01" db="EMBL/GenBank/DDBJ databases">
        <title>Evolutionary Origins and Diversification of the Mycorrhizal Mutualists.</title>
        <authorList>
            <consortium name="DOE Joint Genome Institute"/>
            <consortium name="Mycorrhizal Genomics Consortium"/>
            <person name="Kohler A."/>
            <person name="Kuo A."/>
            <person name="Nagy L.G."/>
            <person name="Floudas D."/>
            <person name="Copeland A."/>
            <person name="Barry K.W."/>
            <person name="Cichocki N."/>
            <person name="Veneault-Fourrey C."/>
            <person name="LaButti K."/>
            <person name="Lindquist E.A."/>
            <person name="Lipzen A."/>
            <person name="Lundell T."/>
            <person name="Morin E."/>
            <person name="Murat C."/>
            <person name="Riley R."/>
            <person name="Ohm R."/>
            <person name="Sun H."/>
            <person name="Tunlid A."/>
            <person name="Henrissat B."/>
            <person name="Grigoriev I.V."/>
            <person name="Hibbett D.S."/>
            <person name="Martin F."/>
        </authorList>
    </citation>
    <scope>NUCLEOTIDE SEQUENCE [LARGE SCALE GENOMIC DNA]</scope>
    <source>
        <strain evidence="3">Foug A</strain>
    </source>
</reference>
<feature type="region of interest" description="Disordered" evidence="1">
    <location>
        <begin position="1"/>
        <end position="28"/>
    </location>
</feature>
<accession>A0A0C3DNS2</accession>
<feature type="compositionally biased region" description="Low complexity" evidence="1">
    <location>
        <begin position="1"/>
        <end position="25"/>
    </location>
</feature>
<name>A0A0C3DNS2_9AGAM</name>
<evidence type="ECO:0000256" key="1">
    <source>
        <dbReference type="SAM" id="MobiDB-lite"/>
    </source>
</evidence>
<dbReference type="Proteomes" id="UP000053989">
    <property type="component" value="Unassembled WGS sequence"/>
</dbReference>
<dbReference type="EMBL" id="KN822043">
    <property type="protein sequence ID" value="KIM62300.1"/>
    <property type="molecule type" value="Genomic_DNA"/>
</dbReference>
<dbReference type="InParanoid" id="A0A0C3DNS2"/>
<evidence type="ECO:0000313" key="2">
    <source>
        <dbReference type="EMBL" id="KIM62300.1"/>
    </source>
</evidence>
<organism evidence="2 3">
    <name type="scientific">Scleroderma citrinum Foug A</name>
    <dbReference type="NCBI Taxonomy" id="1036808"/>
    <lineage>
        <taxon>Eukaryota</taxon>
        <taxon>Fungi</taxon>
        <taxon>Dikarya</taxon>
        <taxon>Basidiomycota</taxon>
        <taxon>Agaricomycotina</taxon>
        <taxon>Agaricomycetes</taxon>
        <taxon>Agaricomycetidae</taxon>
        <taxon>Boletales</taxon>
        <taxon>Sclerodermatineae</taxon>
        <taxon>Sclerodermataceae</taxon>
        <taxon>Scleroderma</taxon>
    </lineage>
</organism>
<evidence type="ECO:0000313" key="3">
    <source>
        <dbReference type="Proteomes" id="UP000053989"/>
    </source>
</evidence>
<sequence length="74" mass="7849">MSSRESSISPSPPLSSSKTSSPAKSMFPLNTSSGVALGPAGGLLVEKMKMIPPLQMIAMRKRCQQVNAVFAWVL</sequence>
<reference evidence="2 3" key="1">
    <citation type="submission" date="2014-04" db="EMBL/GenBank/DDBJ databases">
        <authorList>
            <consortium name="DOE Joint Genome Institute"/>
            <person name="Kuo A."/>
            <person name="Kohler A."/>
            <person name="Nagy L.G."/>
            <person name="Floudas D."/>
            <person name="Copeland A."/>
            <person name="Barry K.W."/>
            <person name="Cichocki N."/>
            <person name="Veneault-Fourrey C."/>
            <person name="LaButti K."/>
            <person name="Lindquist E.A."/>
            <person name="Lipzen A."/>
            <person name="Lundell T."/>
            <person name="Morin E."/>
            <person name="Murat C."/>
            <person name="Sun H."/>
            <person name="Tunlid A."/>
            <person name="Henrissat B."/>
            <person name="Grigoriev I.V."/>
            <person name="Hibbett D.S."/>
            <person name="Martin F."/>
            <person name="Nordberg H.P."/>
            <person name="Cantor M.N."/>
            <person name="Hua S.X."/>
        </authorList>
    </citation>
    <scope>NUCLEOTIDE SEQUENCE [LARGE SCALE GENOMIC DNA]</scope>
    <source>
        <strain evidence="2 3">Foug A</strain>
    </source>
</reference>
<gene>
    <name evidence="2" type="ORF">SCLCIDRAFT_1215163</name>
</gene>
<protein>
    <submittedName>
        <fullName evidence="2">Uncharacterized protein</fullName>
    </submittedName>
</protein>
<dbReference type="AlphaFoldDB" id="A0A0C3DNS2"/>
<proteinExistence type="predicted"/>
<keyword evidence="3" id="KW-1185">Reference proteome</keyword>